<evidence type="ECO:0000313" key="3">
    <source>
        <dbReference type="Proteomes" id="UP000230790"/>
    </source>
</evidence>
<protein>
    <submittedName>
        <fullName evidence="2">Uncharacterized protein</fullName>
    </submittedName>
</protein>
<evidence type="ECO:0000256" key="1">
    <source>
        <dbReference type="SAM" id="Coils"/>
    </source>
</evidence>
<name>A0A2M8QCD4_9CHLR</name>
<dbReference type="SUPFAM" id="SSF58104">
    <property type="entry name" value="Methyl-accepting chemotaxis protein (MCP) signaling domain"/>
    <property type="match status" value="1"/>
</dbReference>
<evidence type="ECO:0000313" key="2">
    <source>
        <dbReference type="EMBL" id="PJF47466.1"/>
    </source>
</evidence>
<keyword evidence="1" id="KW-0175">Coiled coil</keyword>
<sequence>MSFTVNDLQDLTRLLATHPEWLGEVRRLVLTEELLKLPEVIRELVVLQRRTEEQLAQLAVRVNELTEAQRRTEERLDQLAARMDQLAEAQRRTEERLDQLAEAQRRTEERLDQLAEAQRRTEERLDQLAARVDQLTQTTQLLVNQMAEVRGDLLEIKFRERASAYFGRWLRRIRVVPITDIEDQLDTVLTDKEVNDLLALDLLVRGRPRLAGPEAEEVWLAVEVSSVVDANDVQRAARRAALLRRIGLRVVPVAAGARINPAAKTLAESYHVALMQDGAARGWEQAYRAALS</sequence>
<gene>
    <name evidence="2" type="ORF">CUN48_08410</name>
</gene>
<comment type="caution">
    <text evidence="2">The sequence shown here is derived from an EMBL/GenBank/DDBJ whole genome shotgun (WGS) entry which is preliminary data.</text>
</comment>
<dbReference type="EMBL" id="PGTN01000047">
    <property type="protein sequence ID" value="PJF47466.1"/>
    <property type="molecule type" value="Genomic_DNA"/>
</dbReference>
<dbReference type="Gene3D" id="1.10.287.950">
    <property type="entry name" value="Methyl-accepting chemotaxis protein"/>
    <property type="match status" value="1"/>
</dbReference>
<dbReference type="Proteomes" id="UP000230790">
    <property type="component" value="Unassembled WGS sequence"/>
</dbReference>
<feature type="coiled-coil region" evidence="1">
    <location>
        <begin position="48"/>
        <end position="145"/>
    </location>
</feature>
<proteinExistence type="predicted"/>
<organism evidence="2 3">
    <name type="scientific">Candidatus Thermofonsia Clade 3 bacterium</name>
    <dbReference type="NCBI Taxonomy" id="2364212"/>
    <lineage>
        <taxon>Bacteria</taxon>
        <taxon>Bacillati</taxon>
        <taxon>Chloroflexota</taxon>
        <taxon>Candidatus Thermofontia</taxon>
        <taxon>Candidatus Thermofonsia Clade 3</taxon>
    </lineage>
</organism>
<accession>A0A2M8QCD4</accession>
<dbReference type="AlphaFoldDB" id="A0A2M8QCD4"/>
<reference evidence="2 3" key="1">
    <citation type="submission" date="2017-11" db="EMBL/GenBank/DDBJ databases">
        <title>Evolution of Phototrophy in the Chloroflexi Phylum Driven by Horizontal Gene Transfer.</title>
        <authorList>
            <person name="Ward L.M."/>
            <person name="Hemp J."/>
            <person name="Shih P.M."/>
            <person name="Mcglynn S.E."/>
            <person name="Fischer W."/>
        </authorList>
    </citation>
    <scope>NUCLEOTIDE SEQUENCE [LARGE SCALE GENOMIC DNA]</scope>
    <source>
        <strain evidence="2">JP3_7</strain>
    </source>
</reference>